<reference evidence="4 5" key="1">
    <citation type="journal article" date="2016" name="Nat. Commun.">
        <title>Ectomycorrhizal ecology is imprinted in the genome of the dominant symbiotic fungus Cenococcum geophilum.</title>
        <authorList>
            <consortium name="DOE Joint Genome Institute"/>
            <person name="Peter M."/>
            <person name="Kohler A."/>
            <person name="Ohm R.A."/>
            <person name="Kuo A."/>
            <person name="Krutzmann J."/>
            <person name="Morin E."/>
            <person name="Arend M."/>
            <person name="Barry K.W."/>
            <person name="Binder M."/>
            <person name="Choi C."/>
            <person name="Clum A."/>
            <person name="Copeland A."/>
            <person name="Grisel N."/>
            <person name="Haridas S."/>
            <person name="Kipfer T."/>
            <person name="LaButti K."/>
            <person name="Lindquist E."/>
            <person name="Lipzen A."/>
            <person name="Maire R."/>
            <person name="Meier B."/>
            <person name="Mihaltcheva S."/>
            <person name="Molinier V."/>
            <person name="Murat C."/>
            <person name="Poggeler S."/>
            <person name="Quandt C.A."/>
            <person name="Sperisen C."/>
            <person name="Tritt A."/>
            <person name="Tisserant E."/>
            <person name="Crous P.W."/>
            <person name="Henrissat B."/>
            <person name="Nehls U."/>
            <person name="Egli S."/>
            <person name="Spatafora J.W."/>
            <person name="Grigoriev I.V."/>
            <person name="Martin F.M."/>
        </authorList>
    </citation>
    <scope>NUCLEOTIDE SEQUENCE [LARGE SCALE GENOMIC DNA]</scope>
    <source>
        <strain evidence="4 5">CBS 207.34</strain>
    </source>
</reference>
<organism evidence="4 5">
    <name type="scientific">Glonium stellatum</name>
    <dbReference type="NCBI Taxonomy" id="574774"/>
    <lineage>
        <taxon>Eukaryota</taxon>
        <taxon>Fungi</taxon>
        <taxon>Dikarya</taxon>
        <taxon>Ascomycota</taxon>
        <taxon>Pezizomycotina</taxon>
        <taxon>Dothideomycetes</taxon>
        <taxon>Pleosporomycetidae</taxon>
        <taxon>Gloniales</taxon>
        <taxon>Gloniaceae</taxon>
        <taxon>Glonium</taxon>
    </lineage>
</organism>
<dbReference type="PANTHER" id="PTHR40619">
    <property type="entry name" value="FUNGAL STAND N-TERMINAL GOODBYE DOMAIN-CONTAINING PROTEIN"/>
    <property type="match status" value="1"/>
</dbReference>
<feature type="compositionally biased region" description="Acidic residues" evidence="2">
    <location>
        <begin position="247"/>
        <end position="267"/>
    </location>
</feature>
<keyword evidence="1" id="KW-0677">Repeat</keyword>
<evidence type="ECO:0000259" key="3">
    <source>
        <dbReference type="Pfam" id="PF24883"/>
    </source>
</evidence>
<proteinExistence type="predicted"/>
<dbReference type="EMBL" id="KV749472">
    <property type="protein sequence ID" value="OCL09279.1"/>
    <property type="molecule type" value="Genomic_DNA"/>
</dbReference>
<dbReference type="Pfam" id="PF24883">
    <property type="entry name" value="NPHP3_N"/>
    <property type="match status" value="1"/>
</dbReference>
<dbReference type="Proteomes" id="UP000250140">
    <property type="component" value="Unassembled WGS sequence"/>
</dbReference>
<keyword evidence="5" id="KW-1185">Reference proteome</keyword>
<evidence type="ECO:0000313" key="5">
    <source>
        <dbReference type="Proteomes" id="UP000250140"/>
    </source>
</evidence>
<evidence type="ECO:0000256" key="1">
    <source>
        <dbReference type="ARBA" id="ARBA00022737"/>
    </source>
</evidence>
<evidence type="ECO:0000256" key="2">
    <source>
        <dbReference type="SAM" id="MobiDB-lite"/>
    </source>
</evidence>
<protein>
    <recommendedName>
        <fullName evidence="3">Nephrocystin 3-like N-terminal domain-containing protein</fullName>
    </recommendedName>
</protein>
<accession>A0A8E2F2K0</accession>
<dbReference type="OrthoDB" id="5419927at2759"/>
<dbReference type="PANTHER" id="PTHR40619:SF3">
    <property type="entry name" value="FUNGAL STAND N-TERMINAL GOODBYE DOMAIN-CONTAINING PROTEIN"/>
    <property type="match status" value="1"/>
</dbReference>
<dbReference type="AlphaFoldDB" id="A0A8E2F2K0"/>
<sequence length="267" mass="30182">MLVQREAIEEPIREQGTWLLHSRRFQEWVASKKSEALLVDGNAEGLESERISPMSTLCAAFIRSFKELRHSAPCQLSFFCGLHTASVDDLSGPRGLMRSLLTQLLWNYQFHFDFVNSHDHRVLLENHELSHLCEAFKNLIYQLPAHTIVFCIVDGISVYERANLEDELKIVASMLHDLSLDPHLGCFFKLLLTSPNQSRHFKKFFPPQMNIILPQPGDCDVGDIRPEDIVGSVGSGSPYGLSSGTASDDDMEDLENEESEFEDDEDG</sequence>
<feature type="region of interest" description="Disordered" evidence="2">
    <location>
        <begin position="224"/>
        <end position="267"/>
    </location>
</feature>
<feature type="domain" description="Nephrocystin 3-like N-terminal" evidence="3">
    <location>
        <begin position="16"/>
        <end position="176"/>
    </location>
</feature>
<gene>
    <name evidence="4" type="ORF">AOQ84DRAFT_25292</name>
</gene>
<name>A0A8E2F2K0_9PEZI</name>
<evidence type="ECO:0000313" key="4">
    <source>
        <dbReference type="EMBL" id="OCL09279.1"/>
    </source>
</evidence>
<dbReference type="InterPro" id="IPR056884">
    <property type="entry name" value="NPHP3-like_N"/>
</dbReference>